<evidence type="ECO:0000256" key="9">
    <source>
        <dbReference type="SAM" id="MobiDB-lite"/>
    </source>
</evidence>
<dbReference type="GO" id="GO:0004553">
    <property type="term" value="F:hydrolase activity, hydrolyzing O-glycosyl compounds"/>
    <property type="evidence" value="ECO:0007669"/>
    <property type="project" value="InterPro"/>
</dbReference>
<dbReference type="Pfam" id="PF05978">
    <property type="entry name" value="UNC-93"/>
    <property type="match status" value="1"/>
</dbReference>
<evidence type="ECO:0000256" key="6">
    <source>
        <dbReference type="ARBA" id="ARBA00023136"/>
    </source>
</evidence>
<organism evidence="12 13">
    <name type="scientific">Niveomyces insectorum RCEF 264</name>
    <dbReference type="NCBI Taxonomy" id="1081102"/>
    <lineage>
        <taxon>Eukaryota</taxon>
        <taxon>Fungi</taxon>
        <taxon>Dikarya</taxon>
        <taxon>Ascomycota</taxon>
        <taxon>Pezizomycotina</taxon>
        <taxon>Sordariomycetes</taxon>
        <taxon>Hypocreomycetidae</taxon>
        <taxon>Hypocreales</taxon>
        <taxon>Cordycipitaceae</taxon>
        <taxon>Niveomyces</taxon>
    </lineage>
</organism>
<dbReference type="InterPro" id="IPR001764">
    <property type="entry name" value="Glyco_hydro_3_N"/>
</dbReference>
<dbReference type="Gene3D" id="1.20.1250.20">
    <property type="entry name" value="MFS general substrate transporter like domains"/>
    <property type="match status" value="1"/>
</dbReference>
<dbReference type="PANTHER" id="PTHR30480">
    <property type="entry name" value="BETA-HEXOSAMINIDASE-RELATED"/>
    <property type="match status" value="1"/>
</dbReference>
<dbReference type="InterPro" id="IPR036962">
    <property type="entry name" value="Glyco_hydro_3_N_sf"/>
</dbReference>
<evidence type="ECO:0000256" key="8">
    <source>
        <dbReference type="ARBA" id="ARBA00023295"/>
    </source>
</evidence>
<feature type="transmembrane region" description="Helical" evidence="10">
    <location>
        <begin position="1142"/>
        <end position="1160"/>
    </location>
</feature>
<feature type="domain" description="Glycoside hydrolase family 3 N-terminal" evidence="11">
    <location>
        <begin position="34"/>
        <end position="339"/>
    </location>
</feature>
<dbReference type="GO" id="GO:0016020">
    <property type="term" value="C:membrane"/>
    <property type="evidence" value="ECO:0007669"/>
    <property type="project" value="UniProtKB-SubCell"/>
</dbReference>
<feature type="transmembrane region" description="Helical" evidence="10">
    <location>
        <begin position="1407"/>
        <end position="1431"/>
    </location>
</feature>
<keyword evidence="7" id="KW-0325">Glycoprotein</keyword>
<feature type="transmembrane region" description="Helical" evidence="10">
    <location>
        <begin position="1180"/>
        <end position="1203"/>
    </location>
</feature>
<dbReference type="InterPro" id="IPR036259">
    <property type="entry name" value="MFS_trans_sf"/>
</dbReference>
<feature type="transmembrane region" description="Helical" evidence="10">
    <location>
        <begin position="1108"/>
        <end position="1130"/>
    </location>
</feature>
<evidence type="ECO:0000256" key="7">
    <source>
        <dbReference type="ARBA" id="ARBA00023180"/>
    </source>
</evidence>
<keyword evidence="4 12" id="KW-0378">Hydrolase</keyword>
<dbReference type="InterPro" id="IPR050226">
    <property type="entry name" value="NagZ_Beta-hexosaminidase"/>
</dbReference>
<dbReference type="InterPro" id="IPR010291">
    <property type="entry name" value="Ion_channel_UNC-93"/>
</dbReference>
<keyword evidence="13" id="KW-1185">Reference proteome</keyword>
<proteinExistence type="inferred from homology"/>
<reference evidence="12 13" key="1">
    <citation type="journal article" date="2016" name="Genome Biol. Evol.">
        <title>Divergent and convergent evolution of fungal pathogenicity.</title>
        <authorList>
            <person name="Shang Y."/>
            <person name="Xiao G."/>
            <person name="Zheng P."/>
            <person name="Cen K."/>
            <person name="Zhan S."/>
            <person name="Wang C."/>
        </authorList>
    </citation>
    <scope>NUCLEOTIDE SEQUENCE [LARGE SCALE GENOMIC DNA]</scope>
    <source>
        <strain evidence="12 13">RCEF 264</strain>
    </source>
</reference>
<dbReference type="Pfam" id="PF00933">
    <property type="entry name" value="Glyco_hydro_3"/>
    <property type="match status" value="1"/>
</dbReference>
<evidence type="ECO:0000256" key="4">
    <source>
        <dbReference type="ARBA" id="ARBA00022801"/>
    </source>
</evidence>
<comment type="subcellular location">
    <subcellularLocation>
        <location evidence="1">Membrane</location>
        <topology evidence="1">Multi-pass membrane protein</topology>
    </subcellularLocation>
</comment>
<accession>A0A167LTT8</accession>
<feature type="region of interest" description="Disordered" evidence="9">
    <location>
        <begin position="622"/>
        <end position="641"/>
    </location>
</feature>
<keyword evidence="3 10" id="KW-0812">Transmembrane</keyword>
<dbReference type="GO" id="GO:0005975">
    <property type="term" value="P:carbohydrate metabolic process"/>
    <property type="evidence" value="ECO:0007669"/>
    <property type="project" value="InterPro"/>
</dbReference>
<protein>
    <submittedName>
        <fullName evidence="12">Glycoside hydrolase, superfamily</fullName>
    </submittedName>
</protein>
<feature type="transmembrane region" description="Helical" evidence="10">
    <location>
        <begin position="1301"/>
        <end position="1318"/>
    </location>
</feature>
<name>A0A167LTT8_9HYPO</name>
<gene>
    <name evidence="12" type="ORF">SPI_09419</name>
</gene>
<feature type="compositionally biased region" description="Low complexity" evidence="9">
    <location>
        <begin position="388"/>
        <end position="399"/>
    </location>
</feature>
<feature type="transmembrane region" description="Helical" evidence="10">
    <location>
        <begin position="1271"/>
        <end position="1289"/>
    </location>
</feature>
<evidence type="ECO:0000256" key="3">
    <source>
        <dbReference type="ARBA" id="ARBA00022692"/>
    </source>
</evidence>
<dbReference type="PANTHER" id="PTHR30480:SF8">
    <property type="entry name" value="PUTATIVE (AFU_ORTHOLOGUE AFUA_8G04060)-RELATED"/>
    <property type="match status" value="1"/>
</dbReference>
<feature type="transmembrane region" description="Helical" evidence="10">
    <location>
        <begin position="1081"/>
        <end position="1102"/>
    </location>
</feature>
<dbReference type="InterPro" id="IPR017853">
    <property type="entry name" value="GH"/>
</dbReference>
<dbReference type="Proteomes" id="UP000076874">
    <property type="component" value="Unassembled WGS sequence"/>
</dbReference>
<keyword evidence="8" id="KW-0326">Glycosidase</keyword>
<dbReference type="EMBL" id="AZHD01000029">
    <property type="protein sequence ID" value="OAA53491.1"/>
    <property type="molecule type" value="Genomic_DNA"/>
</dbReference>
<feature type="region of interest" description="Disordered" evidence="9">
    <location>
        <begin position="388"/>
        <end position="416"/>
    </location>
</feature>
<sequence length="1463" mass="157136">MERRPRPKAGERDRKTTLGCLFLMGFEGTTVTPQIRSLIEEYRLGAVILNATNFVSTEQAIMLIRELQITAHAAGHAHPLLIAVDQENGLVQSLADPRWITQFPSSLGLAATTQAAGNSYAVALATGRELACVGVNWVLGPSVDVVLDRTVAGLGARSFGDDPVAVAQLGAAFIRGLRDAGVASLAKHFPLGGSLKFDESAATTVPVVLHTLEQLRQKIMVPFQEAIREDVDAVMAAGCAISSVGPKLMHACFSKKVVTDLLRQQLGYGGVTVSECLEIESIANHIGVGQAAVMGIHAGCDVLTICQSLPAQLEALAALSLALDNGALAWALVQKSADRDAVTLVRDDRGVVPLTNVLSANSVLVLLSPLLHQRNATAASASARLCRSGSEDWSSNSSSSGGGHPPRRRRLSATTHRAAHLQYGEDYFQNFGRALAGYNVGDVVHTSYTAHGVRGEHETLIERADAIVILVADANRNQYQLGFAKHVAALSQLHTQHRSRPASRPASRTAPPPVILVSLGTAYDIAPTAPFSAHLCTYDCSATALACLVRVLGGDLAPNRKVPGLQPPPQTADEGGAQREGPAGSGTMHRQAWLVERFDAQRDRVPFQKFLAGFMEDGSVVYGDEEDEGDDGDRNDSDGHAASVLAAGGRLKPHRVDVQHFVIRNTSTGAIYGFASAVSFPALRRGCLGALLVDQEKRELAMGRDLHTSVVRHLAATPGLDTIQLGAPAVAMFPGLPLDNRHSLPTNSEFFEKLGWSLKESAQSERSYVLYQKLTQTEPDGLRQHGHMEDSDVVFEAGSGEAVWTDVLDFLHGAATVPAPSTRQAFCTWIYEEASQLAQPPTIITARNRRSGSLVGSTLLLDDGQTTSGFTNSVFPSLCDMLPATATAILACPVVAVAERPEQRSSSHHSVVVQGLFTKAGSEAQGRGHSSIFVHAVPGSMANALEEIGFRFATIMAATSEKEVNVGTGPASSDDALALKAADHQPGMSPPPPRPKGWIYKRVKVGSWKSTYYASPLFQVVLVSVVLFLDPGMSNALSGLGGGGQLNPKVANNATVASYSTFAVIAFFSGSLCNILGVRQLLVIGGFGYGLQSASFICYNHTGNQGFVIFSGAVNGFCAALLWTGHGTIIMSYPSEEQKGKFFSISWAIFNVGAVLGGLIPLGQNLNGSDASSVGDGTYIAITVLMFCGSLMGLTLVGTSRVIREDGSRVIMMKHPSWQSEFAGLYQVLKTDYFIVLLFPMFFSSNWFYTYQFNDYNLARFDVPTRALNNVVYWAMQILGSFLFGFALDWERFSRPLRARVSWAVLLLLTLAIWGGALKHQLGYTRADVRPTADARMHWTDPGYGSLFVLYIAWGFYDAAVQTSVYWYMGALSNSARKLALYTGVYKSVQSAGNAIVYRLDALTVPYMAMFGIAWGLLLGGLVCAFPLIWFKVTDHTQLSSDLAFSDEKEGDVKAVDLHDDKQ</sequence>
<evidence type="ECO:0000259" key="11">
    <source>
        <dbReference type="Pfam" id="PF00933"/>
    </source>
</evidence>
<dbReference type="SUPFAM" id="SSF103473">
    <property type="entry name" value="MFS general substrate transporter"/>
    <property type="match status" value="1"/>
</dbReference>
<evidence type="ECO:0000256" key="5">
    <source>
        <dbReference type="ARBA" id="ARBA00022989"/>
    </source>
</evidence>
<dbReference type="SUPFAM" id="SSF51445">
    <property type="entry name" value="(Trans)glycosidases"/>
    <property type="match status" value="1"/>
</dbReference>
<comment type="similarity">
    <text evidence="2">Belongs to the glycosyl hydrolase 3 family.</text>
</comment>
<evidence type="ECO:0000256" key="1">
    <source>
        <dbReference type="ARBA" id="ARBA00004141"/>
    </source>
</evidence>
<evidence type="ECO:0000313" key="12">
    <source>
        <dbReference type="EMBL" id="OAA53491.1"/>
    </source>
</evidence>
<dbReference type="OrthoDB" id="4215304at2759"/>
<feature type="transmembrane region" description="Helical" evidence="10">
    <location>
        <begin position="1233"/>
        <end position="1251"/>
    </location>
</feature>
<keyword evidence="6 10" id="KW-0472">Membrane</keyword>
<evidence type="ECO:0000313" key="13">
    <source>
        <dbReference type="Proteomes" id="UP000076874"/>
    </source>
</evidence>
<comment type="caution">
    <text evidence="12">The sequence shown here is derived from an EMBL/GenBank/DDBJ whole genome shotgun (WGS) entry which is preliminary data.</text>
</comment>
<evidence type="ECO:0000256" key="10">
    <source>
        <dbReference type="SAM" id="Phobius"/>
    </source>
</evidence>
<evidence type="ECO:0000256" key="2">
    <source>
        <dbReference type="ARBA" id="ARBA00005336"/>
    </source>
</evidence>
<feature type="region of interest" description="Disordered" evidence="9">
    <location>
        <begin position="559"/>
        <end position="588"/>
    </location>
</feature>
<dbReference type="GO" id="GO:0009254">
    <property type="term" value="P:peptidoglycan turnover"/>
    <property type="evidence" value="ECO:0007669"/>
    <property type="project" value="TreeGrafter"/>
</dbReference>
<feature type="transmembrane region" description="Helical" evidence="10">
    <location>
        <begin position="1056"/>
        <end position="1076"/>
    </location>
</feature>
<feature type="transmembrane region" description="Helical" evidence="10">
    <location>
        <begin position="1348"/>
        <end position="1369"/>
    </location>
</feature>
<dbReference type="Gene3D" id="3.20.20.300">
    <property type="entry name" value="Glycoside hydrolase, family 3, N-terminal domain"/>
    <property type="match status" value="1"/>
</dbReference>
<keyword evidence="5 10" id="KW-1133">Transmembrane helix</keyword>